<dbReference type="GO" id="GO:0019627">
    <property type="term" value="P:urea metabolic process"/>
    <property type="evidence" value="ECO:0007669"/>
    <property type="project" value="InterPro"/>
</dbReference>
<dbReference type="InterPro" id="IPR007864">
    <property type="entry name" value="UreE_C_dom"/>
</dbReference>
<dbReference type="AlphaFoldDB" id="A0A7X2D451"/>
<comment type="similarity">
    <text evidence="5">Belongs to the UreE family.</text>
</comment>
<dbReference type="GO" id="GO:0016151">
    <property type="term" value="F:nickel cation binding"/>
    <property type="evidence" value="ECO:0007669"/>
    <property type="project" value="UniProtKB-UniRule"/>
</dbReference>
<feature type="region of interest" description="Disordered" evidence="6">
    <location>
        <begin position="144"/>
        <end position="170"/>
    </location>
</feature>
<protein>
    <recommendedName>
        <fullName evidence="5">Urease accessory protein UreE</fullName>
    </recommendedName>
</protein>
<sequence>MTVSAAPDRRAVRHHPAGTWPEARTGGTVTLACAERHRRRVRLIDDAGTPFLLDLPAAVAMRDGDGLDLGDGGFIRVVARAEPVLDIACSDTRHAARMAWHLGNRHLPVEVLTDGLTLRIADDHVIADMARGLGGILTRHEAPFSPEGGAYGGGHGHGHGHSHGHGHHHD</sequence>
<comment type="subcellular location">
    <subcellularLocation>
        <location evidence="1 5">Cytoplasm</location>
    </subcellularLocation>
</comment>
<feature type="compositionally biased region" description="Basic residues" evidence="6">
    <location>
        <begin position="156"/>
        <end position="170"/>
    </location>
</feature>
<dbReference type="InterPro" id="IPR036118">
    <property type="entry name" value="UreE_N_sf"/>
</dbReference>
<proteinExistence type="inferred from homology"/>
<evidence type="ECO:0000256" key="6">
    <source>
        <dbReference type="SAM" id="MobiDB-lite"/>
    </source>
</evidence>
<dbReference type="GO" id="GO:0051082">
    <property type="term" value="F:unfolded protein binding"/>
    <property type="evidence" value="ECO:0007669"/>
    <property type="project" value="UniProtKB-UniRule"/>
</dbReference>
<dbReference type="Gene3D" id="3.30.70.790">
    <property type="entry name" value="UreE, C-terminal domain"/>
    <property type="match status" value="1"/>
</dbReference>
<dbReference type="SMART" id="SM00988">
    <property type="entry name" value="UreE_N"/>
    <property type="match status" value="1"/>
</dbReference>
<keyword evidence="2 5" id="KW-0963">Cytoplasm</keyword>
<dbReference type="Pfam" id="PF05194">
    <property type="entry name" value="UreE_C"/>
    <property type="match status" value="1"/>
</dbReference>
<dbReference type="GO" id="GO:0006457">
    <property type="term" value="P:protein folding"/>
    <property type="evidence" value="ECO:0007669"/>
    <property type="project" value="InterPro"/>
</dbReference>
<evidence type="ECO:0000256" key="1">
    <source>
        <dbReference type="ARBA" id="ARBA00004496"/>
    </source>
</evidence>
<feature type="domain" description="UreE urease accessory N-terminal" evidence="7">
    <location>
        <begin position="10"/>
        <end position="75"/>
    </location>
</feature>
<name>A0A7X2D451_9PROT</name>
<dbReference type="GO" id="GO:0065003">
    <property type="term" value="P:protein-containing complex assembly"/>
    <property type="evidence" value="ECO:0007669"/>
    <property type="project" value="InterPro"/>
</dbReference>
<dbReference type="PIRSF" id="PIRSF036402">
    <property type="entry name" value="Ureas_acces_UreE"/>
    <property type="match status" value="1"/>
</dbReference>
<accession>A0A7X2D451</accession>
<evidence type="ECO:0000256" key="3">
    <source>
        <dbReference type="ARBA" id="ARBA00022596"/>
    </source>
</evidence>
<evidence type="ECO:0000256" key="5">
    <source>
        <dbReference type="HAMAP-Rule" id="MF_00822"/>
    </source>
</evidence>
<dbReference type="SUPFAM" id="SSF69737">
    <property type="entry name" value="Urease metallochaperone UreE, C-terminal domain"/>
    <property type="match status" value="1"/>
</dbReference>
<organism evidence="8 9">
    <name type="scientific">Roseospira navarrensis</name>
    <dbReference type="NCBI Taxonomy" id="140058"/>
    <lineage>
        <taxon>Bacteria</taxon>
        <taxon>Pseudomonadati</taxon>
        <taxon>Pseudomonadota</taxon>
        <taxon>Alphaproteobacteria</taxon>
        <taxon>Rhodospirillales</taxon>
        <taxon>Rhodospirillaceae</taxon>
        <taxon>Roseospira</taxon>
    </lineage>
</organism>
<dbReference type="Pfam" id="PF02814">
    <property type="entry name" value="UreE_N"/>
    <property type="match status" value="1"/>
</dbReference>
<gene>
    <name evidence="5" type="primary">ureE</name>
    <name evidence="8" type="ORF">GHC57_04775</name>
</gene>
<comment type="function">
    <text evidence="5">Involved in urease metallocenter assembly. Binds nickel. Probably functions as a nickel donor during metallocenter assembly.</text>
</comment>
<keyword evidence="9" id="KW-1185">Reference proteome</keyword>
<dbReference type="InterPro" id="IPR012406">
    <property type="entry name" value="UreE"/>
</dbReference>
<evidence type="ECO:0000313" key="9">
    <source>
        <dbReference type="Proteomes" id="UP000434582"/>
    </source>
</evidence>
<dbReference type="SUPFAM" id="SSF69287">
    <property type="entry name" value="Urease metallochaperone UreE, N-terminal domain"/>
    <property type="match status" value="1"/>
</dbReference>
<comment type="caution">
    <text evidence="8">The sequence shown here is derived from an EMBL/GenBank/DDBJ whole genome shotgun (WGS) entry which is preliminary data.</text>
</comment>
<feature type="region of interest" description="Disordered" evidence="6">
    <location>
        <begin position="1"/>
        <end position="23"/>
    </location>
</feature>
<dbReference type="Gene3D" id="2.60.260.20">
    <property type="entry name" value="Urease metallochaperone UreE, N-terminal domain"/>
    <property type="match status" value="1"/>
</dbReference>
<dbReference type="InterPro" id="IPR004029">
    <property type="entry name" value="UreE_N"/>
</dbReference>
<keyword evidence="3 5" id="KW-0533">Nickel</keyword>
<evidence type="ECO:0000256" key="4">
    <source>
        <dbReference type="ARBA" id="ARBA00023186"/>
    </source>
</evidence>
<evidence type="ECO:0000259" key="7">
    <source>
        <dbReference type="SMART" id="SM00988"/>
    </source>
</evidence>
<dbReference type="OrthoDB" id="9802215at2"/>
<dbReference type="GO" id="GO:0005737">
    <property type="term" value="C:cytoplasm"/>
    <property type="evidence" value="ECO:0007669"/>
    <property type="project" value="UniProtKB-SubCell"/>
</dbReference>
<reference evidence="8 9" key="1">
    <citation type="submission" date="2019-10" db="EMBL/GenBank/DDBJ databases">
        <title>Draft whole-genome sequence of the purple nonsulfur photosynthetic bacterium Roseospira navarrensis DSM 15114.</title>
        <authorList>
            <person name="Kyndt J.A."/>
            <person name="Meyer T.E."/>
        </authorList>
    </citation>
    <scope>NUCLEOTIDE SEQUENCE [LARGE SCALE GENOMIC DNA]</scope>
    <source>
        <strain evidence="8 9">DSM 15114</strain>
    </source>
</reference>
<evidence type="ECO:0000313" key="8">
    <source>
        <dbReference type="EMBL" id="MQX35830.1"/>
    </source>
</evidence>
<evidence type="ECO:0000256" key="2">
    <source>
        <dbReference type="ARBA" id="ARBA00022490"/>
    </source>
</evidence>
<dbReference type="Proteomes" id="UP000434582">
    <property type="component" value="Unassembled WGS sequence"/>
</dbReference>
<dbReference type="EMBL" id="WIVE01000009">
    <property type="protein sequence ID" value="MQX35830.1"/>
    <property type="molecule type" value="Genomic_DNA"/>
</dbReference>
<dbReference type="HAMAP" id="MF_00822">
    <property type="entry name" value="UreE"/>
    <property type="match status" value="1"/>
</dbReference>
<keyword evidence="4 5" id="KW-0143">Chaperone</keyword>